<proteinExistence type="inferred from homology"/>
<evidence type="ECO:0000256" key="6">
    <source>
        <dbReference type="ARBA" id="ARBA00012483"/>
    </source>
</evidence>
<dbReference type="SMART" id="SM00504">
    <property type="entry name" value="Ubox"/>
    <property type="match status" value="1"/>
</dbReference>
<dbReference type="EMBL" id="HBIO01026835">
    <property type="protein sequence ID" value="CAE0475741.1"/>
    <property type="molecule type" value="Transcribed_RNA"/>
</dbReference>
<keyword evidence="9" id="KW-0833">Ubl conjugation pathway</keyword>
<evidence type="ECO:0000313" key="13">
    <source>
        <dbReference type="EMBL" id="CAE0475741.1"/>
    </source>
</evidence>
<dbReference type="GO" id="GO:0036503">
    <property type="term" value="P:ERAD pathway"/>
    <property type="evidence" value="ECO:0007669"/>
    <property type="project" value="InterPro"/>
</dbReference>
<organism evidence="13">
    <name type="scientific">Chaetoceros debilis</name>
    <dbReference type="NCBI Taxonomy" id="122233"/>
    <lineage>
        <taxon>Eukaryota</taxon>
        <taxon>Sar</taxon>
        <taxon>Stramenopiles</taxon>
        <taxon>Ochrophyta</taxon>
        <taxon>Bacillariophyta</taxon>
        <taxon>Coscinodiscophyceae</taxon>
        <taxon>Chaetocerotophycidae</taxon>
        <taxon>Chaetocerotales</taxon>
        <taxon>Chaetocerotaceae</taxon>
        <taxon>Chaetoceros</taxon>
    </lineage>
</organism>
<feature type="compositionally biased region" description="Basic and acidic residues" evidence="11">
    <location>
        <begin position="124"/>
        <end position="134"/>
    </location>
</feature>
<feature type="domain" description="U-box" evidence="12">
    <location>
        <begin position="1040"/>
        <end position="1114"/>
    </location>
</feature>
<sequence>MSFLPDLAGWALSGGAGGSNNDDPNDNDNSADVPMEQESEEEIRAKRLARLSARFDSNVPKKESANHGSSVKAIKTSDTSPMEVETGSTDNGQKTATPVPIAITDVGNKAESLQEEGPKKKRAKELPEKPDPARKLQRKKELLIKKILKVKLTGGSIADPECIEVDIGSALLTVENIAEILASRLAISPKSGQYATSGDKAFFAYLGSCHKRASEELKNMPVKSNDLATTEELKKILNEMKTQLVSFAASSLIYPDLFELAKDGPSQITHCLANSTLDPASSITIGVAGKNSSFFGALCDELINQDLGAFETVVADILKEIKEELLQCETVLDSSGSNGLVHISALNALCSYKKAAIVVAKTPGFLLPEEGTPKAAEKISIQPPSPPPGASQQQQQIFRMMAAMSGRNSSYLRRSGPALEKETLLGLIFRLGVPMDNKSVTEQFQGIAKRSRNNIKNTTDGLRRQLRVYQDSVHIFLKSLITAGENARTPVLQWITDALLVNVGATALRPDKTKVSNPQTLQNIAVVLLKLCERFMDDPSRIHPGFVWSEEDNGGIFATSGDDVVSRLGENAESCTEPYDARNKFIPQCFFLCARALHLSVVVGASQHTNILRQVNHTAWNLRQRNLDVANDNNFNYILSIQFANEVSMLAPELVIDSLRFFNLTAAFLTQTNDKALPHMPEHLVSDICEYLAFVSKHAEKQMEGVDLGNIFKVVVKLLSPQYASLVRNYNLRAKLGDVLHDVYLPPDSNGRSSLSSQICCDPRSGGQPYLISDADAQESLAPSLLLLYGEVEHTGYYEKMGHRANIASLLQFLWASKEHRNAFRRITQNKTSFITFANGIMNEMNSLIVTVMEKLPEIRRVQLQMANPTEWGAVPEEERETISSRHEENEQEVKRALPLCNKTLKMLGFLSTDSDIRSLFLLDELCPRLVNMLLHVLTKLVGAKGMELKVDNPESYNFRPKEMLADLCDIFSSYAGLLVFQEHCAKSGYYTKYLMSKAVKTCSKLNLLSGNEMDVFEELPSKVEKVSLTIENDEALTIDAPNEFLDPLMWTFMKDPVRLPTSGNIIDRSTITQHLLNDPNDPFNRKALSIDMVEPATELKERMTIWLDQKREERDCKMEE</sequence>
<comment type="catalytic activity">
    <reaction evidence="1">
        <text>S-ubiquitinyl-[E2 ubiquitin-conjugating enzyme]-L-cysteine + [acceptor protein]-L-lysine = [E2 ubiquitin-conjugating enzyme]-L-cysteine + N(6)-ubiquitinyl-[acceptor protein]-L-lysine.</text>
        <dbReference type="EC" id="2.3.2.27"/>
    </reaction>
</comment>
<dbReference type="GO" id="GO:0005634">
    <property type="term" value="C:nucleus"/>
    <property type="evidence" value="ECO:0007669"/>
    <property type="project" value="UniProtKB-SubCell"/>
</dbReference>
<evidence type="ECO:0000256" key="9">
    <source>
        <dbReference type="ARBA" id="ARBA00022786"/>
    </source>
</evidence>
<dbReference type="InterPro" id="IPR013083">
    <property type="entry name" value="Znf_RING/FYVE/PHD"/>
</dbReference>
<evidence type="ECO:0000256" key="7">
    <source>
        <dbReference type="ARBA" id="ARBA00022490"/>
    </source>
</evidence>
<dbReference type="Gene3D" id="3.30.40.10">
    <property type="entry name" value="Zinc/RING finger domain, C3HC4 (zinc finger)"/>
    <property type="match status" value="1"/>
</dbReference>
<protein>
    <recommendedName>
        <fullName evidence="6">RING-type E3 ubiquitin transferase</fullName>
        <ecNumber evidence="6">2.3.2.27</ecNumber>
    </recommendedName>
</protein>
<comment type="pathway">
    <text evidence="4">Protein modification; protein ubiquitination.</text>
</comment>
<dbReference type="PANTHER" id="PTHR13931:SF2">
    <property type="entry name" value="UBIQUITIN CONJUGATION FACTOR E4 B"/>
    <property type="match status" value="1"/>
</dbReference>
<evidence type="ECO:0000256" key="3">
    <source>
        <dbReference type="ARBA" id="ARBA00004496"/>
    </source>
</evidence>
<dbReference type="GO" id="GO:0000209">
    <property type="term" value="P:protein polyubiquitination"/>
    <property type="evidence" value="ECO:0007669"/>
    <property type="project" value="TreeGrafter"/>
</dbReference>
<accession>A0A7S3QFA8</accession>
<dbReference type="AlphaFoldDB" id="A0A7S3QFA8"/>
<dbReference type="Pfam" id="PF10408">
    <property type="entry name" value="Ufd2P_core"/>
    <property type="match status" value="1"/>
</dbReference>
<dbReference type="Pfam" id="PF04564">
    <property type="entry name" value="U-box"/>
    <property type="match status" value="1"/>
</dbReference>
<keyword evidence="10" id="KW-0539">Nucleus</keyword>
<dbReference type="EC" id="2.3.2.27" evidence="6"/>
<dbReference type="GO" id="GO:0034450">
    <property type="term" value="F:ubiquitin-ubiquitin ligase activity"/>
    <property type="evidence" value="ECO:0007669"/>
    <property type="project" value="InterPro"/>
</dbReference>
<comment type="subcellular location">
    <subcellularLocation>
        <location evidence="3">Cytoplasm</location>
    </subcellularLocation>
    <subcellularLocation>
        <location evidence="2">Nucleus</location>
    </subcellularLocation>
</comment>
<evidence type="ECO:0000256" key="10">
    <source>
        <dbReference type="ARBA" id="ARBA00023242"/>
    </source>
</evidence>
<reference evidence="13" key="1">
    <citation type="submission" date="2021-01" db="EMBL/GenBank/DDBJ databases">
        <authorList>
            <person name="Corre E."/>
            <person name="Pelletier E."/>
            <person name="Niang G."/>
            <person name="Scheremetjew M."/>
            <person name="Finn R."/>
            <person name="Kale V."/>
            <person name="Holt S."/>
            <person name="Cochrane G."/>
            <person name="Meng A."/>
            <person name="Brown T."/>
            <person name="Cohen L."/>
        </authorList>
    </citation>
    <scope>NUCLEOTIDE SEQUENCE</scope>
    <source>
        <strain evidence="13">MM31A-1</strain>
    </source>
</reference>
<evidence type="ECO:0000259" key="12">
    <source>
        <dbReference type="PROSITE" id="PS51698"/>
    </source>
</evidence>
<evidence type="ECO:0000256" key="5">
    <source>
        <dbReference type="ARBA" id="ARBA00007434"/>
    </source>
</evidence>
<evidence type="ECO:0000256" key="1">
    <source>
        <dbReference type="ARBA" id="ARBA00000900"/>
    </source>
</evidence>
<dbReference type="PANTHER" id="PTHR13931">
    <property type="entry name" value="UBIQUITINATION FACTOR E4"/>
    <property type="match status" value="1"/>
</dbReference>
<gene>
    <name evidence="13" type="ORF">CDEB00056_LOCUS20594</name>
</gene>
<dbReference type="SUPFAM" id="SSF57850">
    <property type="entry name" value="RING/U-box"/>
    <property type="match status" value="1"/>
</dbReference>
<dbReference type="UniPathway" id="UPA00143"/>
<evidence type="ECO:0000256" key="11">
    <source>
        <dbReference type="SAM" id="MobiDB-lite"/>
    </source>
</evidence>
<keyword evidence="7" id="KW-0963">Cytoplasm</keyword>
<dbReference type="GO" id="GO:0000151">
    <property type="term" value="C:ubiquitin ligase complex"/>
    <property type="evidence" value="ECO:0007669"/>
    <property type="project" value="InterPro"/>
</dbReference>
<keyword evidence="8" id="KW-0808">Transferase</keyword>
<dbReference type="GO" id="GO:0006511">
    <property type="term" value="P:ubiquitin-dependent protein catabolic process"/>
    <property type="evidence" value="ECO:0007669"/>
    <property type="project" value="InterPro"/>
</dbReference>
<evidence type="ECO:0000256" key="8">
    <source>
        <dbReference type="ARBA" id="ARBA00022679"/>
    </source>
</evidence>
<dbReference type="InterPro" id="IPR045132">
    <property type="entry name" value="UBE4"/>
</dbReference>
<dbReference type="FunFam" id="3.30.40.10:FF:000055">
    <property type="entry name" value="Ubiquitin conjugation factor e4 a"/>
    <property type="match status" value="1"/>
</dbReference>
<dbReference type="GO" id="GO:0005737">
    <property type="term" value="C:cytoplasm"/>
    <property type="evidence" value="ECO:0007669"/>
    <property type="project" value="UniProtKB-SubCell"/>
</dbReference>
<comment type="similarity">
    <text evidence="5">Belongs to the ubiquitin conjugation factor E4 family.</text>
</comment>
<dbReference type="InterPro" id="IPR019474">
    <property type="entry name" value="Ub_conjug_fac_E4_core"/>
</dbReference>
<feature type="compositionally biased region" description="Polar residues" evidence="11">
    <location>
        <begin position="76"/>
        <end position="96"/>
    </location>
</feature>
<evidence type="ECO:0000256" key="4">
    <source>
        <dbReference type="ARBA" id="ARBA00004906"/>
    </source>
</evidence>
<feature type="compositionally biased region" description="Low complexity" evidence="11">
    <location>
        <begin position="19"/>
        <end position="32"/>
    </location>
</feature>
<name>A0A7S3QFA8_9STRA</name>
<dbReference type="PROSITE" id="PS51698">
    <property type="entry name" value="U_BOX"/>
    <property type="match status" value="1"/>
</dbReference>
<feature type="region of interest" description="Disordered" evidence="11">
    <location>
        <begin position="1"/>
        <end position="134"/>
    </location>
</feature>
<dbReference type="InterPro" id="IPR003613">
    <property type="entry name" value="Ubox_domain"/>
</dbReference>
<evidence type="ECO:0000256" key="2">
    <source>
        <dbReference type="ARBA" id="ARBA00004123"/>
    </source>
</evidence>